<sequence>MEPGFWQARWETKQIGFHEGKPNTYLVKHLPRLDLAPGARIFLPLCGKTRDIAYLLGQGFAVAGAELSRIAVDELFAELGVVPEITEAGDLLRFHAPGLDIFQGDIFALTAETLGPVDAVYDRAALIALPPDMRPRYAAHVRAITGAVPQLVVTLVYDQSLVGGPPFSVPASEVHALHDAGYQVTQLDAVTRPDALKGQWEATEEVHLLLRR</sequence>
<dbReference type="EC" id="2.1.1.67" evidence="4 9"/>
<dbReference type="PANTHER" id="PTHR10259:SF11">
    <property type="entry name" value="THIOPURINE S-METHYLTRANSFERASE"/>
    <property type="match status" value="1"/>
</dbReference>
<keyword evidence="6 9" id="KW-0489">Methyltransferase</keyword>
<evidence type="ECO:0000256" key="4">
    <source>
        <dbReference type="ARBA" id="ARBA00011905"/>
    </source>
</evidence>
<evidence type="ECO:0000256" key="8">
    <source>
        <dbReference type="ARBA" id="ARBA00022691"/>
    </source>
</evidence>
<gene>
    <name evidence="9 10" type="primary">tpm</name>
    <name evidence="11" type="ORF">GGQ86_005144</name>
    <name evidence="10" type="ORF">XFLAVUS301_41740</name>
</gene>
<feature type="binding site" evidence="9">
    <location>
        <position position="45"/>
    </location>
    <ligand>
        <name>S-adenosyl-L-methionine</name>
        <dbReference type="ChEBI" id="CHEBI:59789"/>
    </ligand>
</feature>
<keyword evidence="7 9" id="KW-0808">Transferase</keyword>
<dbReference type="EMBL" id="BSDO01000007">
    <property type="protein sequence ID" value="GLI24500.1"/>
    <property type="molecule type" value="Genomic_DNA"/>
</dbReference>
<dbReference type="FunFam" id="3.40.50.150:FF:000101">
    <property type="entry name" value="Thiopurine S-methyltransferase"/>
    <property type="match status" value="1"/>
</dbReference>
<name>A0A9W6CRN8_XANFL</name>
<dbReference type="Gene3D" id="3.40.50.150">
    <property type="entry name" value="Vaccinia Virus protein VP39"/>
    <property type="match status" value="1"/>
</dbReference>
<dbReference type="InterPro" id="IPR008854">
    <property type="entry name" value="TPMT"/>
</dbReference>
<evidence type="ECO:0000313" key="11">
    <source>
        <dbReference type="EMBL" id="MDR6336641.1"/>
    </source>
</evidence>
<evidence type="ECO:0000313" key="13">
    <source>
        <dbReference type="Proteomes" id="UP001245370"/>
    </source>
</evidence>
<protein>
    <recommendedName>
        <fullName evidence="4 9">Thiopurine S-methyltransferase</fullName>
        <ecNumber evidence="4 9">2.1.1.67</ecNumber>
    </recommendedName>
    <alternativeName>
        <fullName evidence="9">Thiopurine methyltransferase</fullName>
    </alternativeName>
</protein>
<comment type="subcellular location">
    <subcellularLocation>
        <location evidence="2 9">Cytoplasm</location>
    </subcellularLocation>
</comment>
<dbReference type="GO" id="GO:0005737">
    <property type="term" value="C:cytoplasm"/>
    <property type="evidence" value="ECO:0007669"/>
    <property type="project" value="UniProtKB-SubCell"/>
</dbReference>
<evidence type="ECO:0000256" key="7">
    <source>
        <dbReference type="ARBA" id="ARBA00022679"/>
    </source>
</evidence>
<dbReference type="Pfam" id="PF05724">
    <property type="entry name" value="TPMT"/>
    <property type="match status" value="1"/>
</dbReference>
<organism evidence="10 12">
    <name type="scientific">Xanthobacter flavus</name>
    <dbReference type="NCBI Taxonomy" id="281"/>
    <lineage>
        <taxon>Bacteria</taxon>
        <taxon>Pseudomonadati</taxon>
        <taxon>Pseudomonadota</taxon>
        <taxon>Alphaproteobacteria</taxon>
        <taxon>Hyphomicrobiales</taxon>
        <taxon>Xanthobacteraceae</taxon>
        <taxon>Xanthobacter</taxon>
    </lineage>
</organism>
<keyword evidence="8 9" id="KW-0949">S-adenosyl-L-methionine</keyword>
<evidence type="ECO:0000256" key="3">
    <source>
        <dbReference type="ARBA" id="ARBA00008145"/>
    </source>
</evidence>
<evidence type="ECO:0000256" key="5">
    <source>
        <dbReference type="ARBA" id="ARBA00022490"/>
    </source>
</evidence>
<dbReference type="GeneID" id="95764945"/>
<evidence type="ECO:0000256" key="6">
    <source>
        <dbReference type="ARBA" id="ARBA00022603"/>
    </source>
</evidence>
<reference evidence="10" key="1">
    <citation type="submission" date="2022-12" db="EMBL/GenBank/DDBJ databases">
        <title>Reference genome sequencing for broad-spectrum identification of bacterial and archaeal isolates by mass spectrometry.</title>
        <authorList>
            <person name="Sekiguchi Y."/>
            <person name="Tourlousse D.M."/>
        </authorList>
    </citation>
    <scope>NUCLEOTIDE SEQUENCE</scope>
    <source>
        <strain evidence="10">301</strain>
    </source>
</reference>
<feature type="binding site" evidence="9">
    <location>
        <position position="10"/>
    </location>
    <ligand>
        <name>S-adenosyl-L-methionine</name>
        <dbReference type="ChEBI" id="CHEBI:59789"/>
    </ligand>
</feature>
<proteinExistence type="inferred from homology"/>
<feature type="binding site" evidence="9">
    <location>
        <position position="66"/>
    </location>
    <ligand>
        <name>S-adenosyl-L-methionine</name>
        <dbReference type="ChEBI" id="CHEBI:59789"/>
    </ligand>
</feature>
<evidence type="ECO:0000256" key="1">
    <source>
        <dbReference type="ARBA" id="ARBA00000903"/>
    </source>
</evidence>
<dbReference type="GO" id="GO:0010038">
    <property type="term" value="P:response to metal ion"/>
    <property type="evidence" value="ECO:0007669"/>
    <property type="project" value="InterPro"/>
</dbReference>
<accession>A0A9W6CRN8</accession>
<dbReference type="EMBL" id="JAVDPY010000014">
    <property type="protein sequence ID" value="MDR6336641.1"/>
    <property type="molecule type" value="Genomic_DNA"/>
</dbReference>
<dbReference type="PANTHER" id="PTHR10259">
    <property type="entry name" value="THIOPURINE S-METHYLTRANSFERASE"/>
    <property type="match status" value="1"/>
</dbReference>
<evidence type="ECO:0000256" key="9">
    <source>
        <dbReference type="HAMAP-Rule" id="MF_00812"/>
    </source>
</evidence>
<dbReference type="HAMAP" id="MF_00812">
    <property type="entry name" value="Thiopur_methtran"/>
    <property type="match status" value="1"/>
</dbReference>
<dbReference type="RefSeq" id="WP_281809244.1">
    <property type="nucleotide sequence ID" value="NZ_BSDO01000007.1"/>
</dbReference>
<dbReference type="Proteomes" id="UP001144397">
    <property type="component" value="Unassembled WGS sequence"/>
</dbReference>
<dbReference type="InterPro" id="IPR022474">
    <property type="entry name" value="Thiopur_S-MeTfrase_Se/Te_detox"/>
</dbReference>
<feature type="binding site" evidence="9">
    <location>
        <position position="123"/>
    </location>
    <ligand>
        <name>S-adenosyl-L-methionine</name>
        <dbReference type="ChEBI" id="CHEBI:59789"/>
    </ligand>
</feature>
<dbReference type="PROSITE" id="PS51585">
    <property type="entry name" value="SAM_MT_TPMT"/>
    <property type="match status" value="1"/>
</dbReference>
<dbReference type="GO" id="GO:0032259">
    <property type="term" value="P:methylation"/>
    <property type="evidence" value="ECO:0007669"/>
    <property type="project" value="UniProtKB-KW"/>
</dbReference>
<comment type="similarity">
    <text evidence="3 9">Belongs to the class I-like SAM-binding methyltransferase superfamily. TPMT family.</text>
</comment>
<evidence type="ECO:0000256" key="2">
    <source>
        <dbReference type="ARBA" id="ARBA00004496"/>
    </source>
</evidence>
<evidence type="ECO:0000313" key="12">
    <source>
        <dbReference type="Proteomes" id="UP001144397"/>
    </source>
</evidence>
<evidence type="ECO:0000313" key="10">
    <source>
        <dbReference type="EMBL" id="GLI24500.1"/>
    </source>
</evidence>
<dbReference type="GO" id="GO:0008119">
    <property type="term" value="F:thiopurine S-methyltransferase activity"/>
    <property type="evidence" value="ECO:0007669"/>
    <property type="project" value="UniProtKB-UniRule"/>
</dbReference>
<dbReference type="SUPFAM" id="SSF53335">
    <property type="entry name" value="S-adenosyl-L-methionine-dependent methyltransferases"/>
    <property type="match status" value="1"/>
</dbReference>
<dbReference type="Proteomes" id="UP001245370">
    <property type="component" value="Unassembled WGS sequence"/>
</dbReference>
<dbReference type="InterPro" id="IPR029063">
    <property type="entry name" value="SAM-dependent_MTases_sf"/>
</dbReference>
<dbReference type="AlphaFoldDB" id="A0A9W6CRN8"/>
<keyword evidence="5 9" id="KW-0963">Cytoplasm</keyword>
<comment type="catalytic activity">
    <reaction evidence="1 9">
        <text>S-adenosyl-L-methionine + a thiopurine = S-adenosyl-L-homocysteine + a thiopurine S-methylether.</text>
        <dbReference type="EC" id="2.1.1.67"/>
    </reaction>
</comment>
<reference evidence="11 13" key="2">
    <citation type="submission" date="2023-07" db="EMBL/GenBank/DDBJ databases">
        <title>Genomic Encyclopedia of Type Strains, Phase IV (KMG-IV): sequencing the most valuable type-strain genomes for metagenomic binning, comparative biology and taxonomic classification.</title>
        <authorList>
            <person name="Goeker M."/>
        </authorList>
    </citation>
    <scope>NUCLEOTIDE SEQUENCE [LARGE SCALE GENOMIC DNA]</scope>
    <source>
        <strain evidence="11 13">DSM 338</strain>
    </source>
</reference>
<dbReference type="InterPro" id="IPR025835">
    <property type="entry name" value="Thiopurine_S-MeTrfase"/>
</dbReference>
<comment type="caution">
    <text evidence="10">The sequence shown here is derived from an EMBL/GenBank/DDBJ whole genome shotgun (WGS) entry which is preliminary data.</text>
</comment>
<dbReference type="NCBIfam" id="TIGR03840">
    <property type="entry name" value="TMPT_Se_Te"/>
    <property type="match status" value="1"/>
</dbReference>
<dbReference type="PIRSF" id="PIRSF023956">
    <property type="entry name" value="Thiopurine_S-methyltransferase"/>
    <property type="match status" value="1"/>
</dbReference>
<keyword evidence="13" id="KW-1185">Reference proteome</keyword>